<evidence type="ECO:0000256" key="6">
    <source>
        <dbReference type="ARBA" id="ARBA00022984"/>
    </source>
</evidence>
<reference evidence="17" key="1">
    <citation type="journal article" date="2019" name="Nat. Med.">
        <title>A library of human gut bacterial isolates paired with longitudinal multiomics data enables mechanistic microbiome research.</title>
        <authorList>
            <person name="Poyet M."/>
            <person name="Groussin M."/>
            <person name="Gibbons S.M."/>
            <person name="Avila-Pacheco J."/>
            <person name="Jiang X."/>
            <person name="Kearney S.M."/>
            <person name="Perrotta A.R."/>
            <person name="Berdy B."/>
            <person name="Zhao S."/>
            <person name="Lieberman T.D."/>
            <person name="Swanson P.K."/>
            <person name="Smith M."/>
            <person name="Roesemann S."/>
            <person name="Alexander J.E."/>
            <person name="Rich S.A."/>
            <person name="Livny J."/>
            <person name="Vlamakis H."/>
            <person name="Clish C."/>
            <person name="Bullock K."/>
            <person name="Deik A."/>
            <person name="Scott J."/>
            <person name="Pierce K.A."/>
            <person name="Xavier R.J."/>
            <person name="Alm E.J."/>
        </authorList>
    </citation>
    <scope>NUCLEOTIDE SEQUENCE</scope>
    <source>
        <strain evidence="17">BIOML-A16</strain>
    </source>
</reference>
<feature type="transmembrane region" description="Helical" evidence="16">
    <location>
        <begin position="44"/>
        <end position="64"/>
    </location>
</feature>
<keyword evidence="5" id="KW-0133">Cell shape</keyword>
<dbReference type="PANTHER" id="PTHR30474">
    <property type="entry name" value="CELL CYCLE PROTEIN"/>
    <property type="match status" value="1"/>
</dbReference>
<feature type="transmembrane region" description="Helical" evidence="16">
    <location>
        <begin position="12"/>
        <end position="38"/>
    </location>
</feature>
<keyword evidence="6" id="KW-0573">Peptidoglycan synthesis</keyword>
<dbReference type="GO" id="GO:0015648">
    <property type="term" value="F:lipid-linked peptidoglycan transporter activity"/>
    <property type="evidence" value="ECO:0007669"/>
    <property type="project" value="TreeGrafter"/>
</dbReference>
<keyword evidence="2" id="KW-0328">Glycosyltransferase</keyword>
<evidence type="ECO:0000256" key="11">
    <source>
        <dbReference type="ARBA" id="ARBA00038053"/>
    </source>
</evidence>
<accession>A0A642C4F1</accession>
<comment type="subcellular location">
    <subcellularLocation>
        <location evidence="1">Membrane</location>
        <topology evidence="1">Multi-pass membrane protein</topology>
    </subcellularLocation>
</comment>
<dbReference type="GO" id="GO:0008955">
    <property type="term" value="F:peptidoglycan glycosyltransferase activity"/>
    <property type="evidence" value="ECO:0007669"/>
    <property type="project" value="UniProtKB-EC"/>
</dbReference>
<evidence type="ECO:0000313" key="17">
    <source>
        <dbReference type="EMBL" id="KAA4631432.1"/>
    </source>
</evidence>
<protein>
    <recommendedName>
        <fullName evidence="12">Probable peptidoglycan glycosyltransferase FtsW</fullName>
        <ecNumber evidence="14">2.4.99.28</ecNumber>
    </recommendedName>
    <alternativeName>
        <fullName evidence="13">Cell division protein FtsW</fullName>
    </alternativeName>
    <alternativeName>
        <fullName evidence="10">Cell wall polymerase</fullName>
    </alternativeName>
    <alternativeName>
        <fullName evidence="9">Peptidoglycan polymerase</fullName>
    </alternativeName>
</protein>
<dbReference type="GO" id="GO:0032153">
    <property type="term" value="C:cell division site"/>
    <property type="evidence" value="ECO:0007669"/>
    <property type="project" value="TreeGrafter"/>
</dbReference>
<keyword evidence="4 16" id="KW-0812">Transmembrane</keyword>
<dbReference type="EMBL" id="VWFQ01000185">
    <property type="protein sequence ID" value="KAA4631432.1"/>
    <property type="molecule type" value="Genomic_DNA"/>
</dbReference>
<evidence type="ECO:0000256" key="12">
    <source>
        <dbReference type="ARBA" id="ARBA00041185"/>
    </source>
</evidence>
<sequence>MDLASKLFKGDRVIWVIFMFLCLVSVIEVFSATSTIAYKNANHWAPIVRHATFLLGGFVLVLLMHNIPCRFYSLLSLLLPVSMVLLAITPFVGVVVNGEPRWLEILGIRFQPSEIAKIAAIGYTAFILSKRNWFTDKQMFWYILGGVGGVCFLIFFNNGSTAILLFAVTFMMMFIGQISIGRLLRLGGAGIIGVLMLVGFIRFAPDKVIDLMPDRVHTWKARIERFS</sequence>
<gene>
    <name evidence="17" type="ORF">F3B52_27665</name>
</gene>
<evidence type="ECO:0000256" key="9">
    <source>
        <dbReference type="ARBA" id="ARBA00032370"/>
    </source>
</evidence>
<evidence type="ECO:0000256" key="5">
    <source>
        <dbReference type="ARBA" id="ARBA00022960"/>
    </source>
</evidence>
<feature type="non-terminal residue" evidence="17">
    <location>
        <position position="227"/>
    </location>
</feature>
<dbReference type="GO" id="GO:0051301">
    <property type="term" value="P:cell division"/>
    <property type="evidence" value="ECO:0007669"/>
    <property type="project" value="InterPro"/>
</dbReference>
<feature type="transmembrane region" description="Helical" evidence="16">
    <location>
        <begin position="186"/>
        <end position="205"/>
    </location>
</feature>
<feature type="transmembrane region" description="Helical" evidence="16">
    <location>
        <begin position="139"/>
        <end position="156"/>
    </location>
</feature>
<comment type="caution">
    <text evidence="17">The sequence shown here is derived from an EMBL/GenBank/DDBJ whole genome shotgun (WGS) entry which is preliminary data.</text>
</comment>
<proteinExistence type="inferred from homology"/>
<evidence type="ECO:0000256" key="3">
    <source>
        <dbReference type="ARBA" id="ARBA00022679"/>
    </source>
</evidence>
<dbReference type="GO" id="GO:0008360">
    <property type="term" value="P:regulation of cell shape"/>
    <property type="evidence" value="ECO:0007669"/>
    <property type="project" value="UniProtKB-KW"/>
</dbReference>
<evidence type="ECO:0000256" key="13">
    <source>
        <dbReference type="ARBA" id="ARBA00041418"/>
    </source>
</evidence>
<keyword evidence="7 16" id="KW-1133">Transmembrane helix</keyword>
<evidence type="ECO:0000256" key="16">
    <source>
        <dbReference type="SAM" id="Phobius"/>
    </source>
</evidence>
<dbReference type="EC" id="2.4.99.28" evidence="14"/>
<evidence type="ECO:0000256" key="7">
    <source>
        <dbReference type="ARBA" id="ARBA00022989"/>
    </source>
</evidence>
<feature type="transmembrane region" description="Helical" evidence="16">
    <location>
        <begin position="71"/>
        <end position="96"/>
    </location>
</feature>
<dbReference type="GO" id="GO:0005886">
    <property type="term" value="C:plasma membrane"/>
    <property type="evidence" value="ECO:0007669"/>
    <property type="project" value="TreeGrafter"/>
</dbReference>
<comment type="catalytic activity">
    <reaction evidence="15">
        <text>[GlcNAc-(1-&gt;4)-Mur2Ac(oyl-L-Ala-gamma-D-Glu-L-Lys-D-Ala-D-Ala)](n)-di-trans,octa-cis-undecaprenyl diphosphate + beta-D-GlcNAc-(1-&gt;4)-Mur2Ac(oyl-L-Ala-gamma-D-Glu-L-Lys-D-Ala-D-Ala)-di-trans,octa-cis-undecaprenyl diphosphate = [GlcNAc-(1-&gt;4)-Mur2Ac(oyl-L-Ala-gamma-D-Glu-L-Lys-D-Ala-D-Ala)](n+1)-di-trans,octa-cis-undecaprenyl diphosphate + di-trans,octa-cis-undecaprenyl diphosphate + H(+)</text>
        <dbReference type="Rhea" id="RHEA:23708"/>
        <dbReference type="Rhea" id="RHEA-COMP:9602"/>
        <dbReference type="Rhea" id="RHEA-COMP:9603"/>
        <dbReference type="ChEBI" id="CHEBI:15378"/>
        <dbReference type="ChEBI" id="CHEBI:58405"/>
        <dbReference type="ChEBI" id="CHEBI:60033"/>
        <dbReference type="ChEBI" id="CHEBI:78435"/>
        <dbReference type="EC" id="2.4.99.28"/>
    </reaction>
</comment>
<name>A0A642C4F1_BACOV</name>
<keyword evidence="8 16" id="KW-0472">Membrane</keyword>
<comment type="similarity">
    <text evidence="11">Belongs to the SEDS family. FtsW subfamily.</text>
</comment>
<dbReference type="PANTHER" id="PTHR30474:SF2">
    <property type="entry name" value="PEPTIDOGLYCAN GLYCOSYLTRANSFERASE FTSW-RELATED"/>
    <property type="match status" value="1"/>
</dbReference>
<evidence type="ECO:0000256" key="14">
    <source>
        <dbReference type="ARBA" id="ARBA00044770"/>
    </source>
</evidence>
<evidence type="ECO:0000256" key="1">
    <source>
        <dbReference type="ARBA" id="ARBA00004141"/>
    </source>
</evidence>
<dbReference type="AlphaFoldDB" id="A0A642C4F1"/>
<evidence type="ECO:0000256" key="8">
    <source>
        <dbReference type="ARBA" id="ARBA00023136"/>
    </source>
</evidence>
<evidence type="ECO:0000256" key="4">
    <source>
        <dbReference type="ARBA" id="ARBA00022692"/>
    </source>
</evidence>
<dbReference type="Pfam" id="PF01098">
    <property type="entry name" value="FTSW_RODA_SPOVE"/>
    <property type="match status" value="1"/>
</dbReference>
<evidence type="ECO:0000256" key="15">
    <source>
        <dbReference type="ARBA" id="ARBA00049902"/>
    </source>
</evidence>
<evidence type="ECO:0000256" key="10">
    <source>
        <dbReference type="ARBA" id="ARBA00033270"/>
    </source>
</evidence>
<keyword evidence="3" id="KW-0808">Transferase</keyword>
<dbReference type="GO" id="GO:0009252">
    <property type="term" value="P:peptidoglycan biosynthetic process"/>
    <property type="evidence" value="ECO:0007669"/>
    <property type="project" value="UniProtKB-KW"/>
</dbReference>
<organism evidence="17">
    <name type="scientific">Bacteroides ovatus</name>
    <dbReference type="NCBI Taxonomy" id="28116"/>
    <lineage>
        <taxon>Bacteria</taxon>
        <taxon>Pseudomonadati</taxon>
        <taxon>Bacteroidota</taxon>
        <taxon>Bacteroidia</taxon>
        <taxon>Bacteroidales</taxon>
        <taxon>Bacteroidaceae</taxon>
        <taxon>Bacteroides</taxon>
    </lineage>
</organism>
<evidence type="ECO:0000256" key="2">
    <source>
        <dbReference type="ARBA" id="ARBA00022676"/>
    </source>
</evidence>
<dbReference type="InterPro" id="IPR001182">
    <property type="entry name" value="FtsW/RodA"/>
</dbReference>